<reference evidence="4" key="1">
    <citation type="journal article" date="2016" name="Insect Biochem. Mol. Biol.">
        <title>Multifaceted biological insights from a draft genome sequence of the tobacco hornworm moth, Manduca sexta.</title>
        <authorList>
            <person name="Kanost M.R."/>
            <person name="Arrese E.L."/>
            <person name="Cao X."/>
            <person name="Chen Y.R."/>
            <person name="Chellapilla S."/>
            <person name="Goldsmith M.R."/>
            <person name="Grosse-Wilde E."/>
            <person name="Heckel D.G."/>
            <person name="Herndon N."/>
            <person name="Jiang H."/>
            <person name="Papanicolaou A."/>
            <person name="Qu J."/>
            <person name="Soulages J.L."/>
            <person name="Vogel H."/>
            <person name="Walters J."/>
            <person name="Waterhouse R.M."/>
            <person name="Ahn S.J."/>
            <person name="Almeida F.C."/>
            <person name="An C."/>
            <person name="Aqrawi P."/>
            <person name="Bretschneider A."/>
            <person name="Bryant W.B."/>
            <person name="Bucks S."/>
            <person name="Chao H."/>
            <person name="Chevignon G."/>
            <person name="Christen J.M."/>
            <person name="Clarke D.F."/>
            <person name="Dittmer N.T."/>
            <person name="Ferguson L.C.F."/>
            <person name="Garavelou S."/>
            <person name="Gordon K.H.J."/>
            <person name="Gunaratna R.T."/>
            <person name="Han Y."/>
            <person name="Hauser F."/>
            <person name="He Y."/>
            <person name="Heidel-Fischer H."/>
            <person name="Hirsh A."/>
            <person name="Hu Y."/>
            <person name="Jiang H."/>
            <person name="Kalra D."/>
            <person name="Klinner C."/>
            <person name="Konig C."/>
            <person name="Kovar C."/>
            <person name="Kroll A.R."/>
            <person name="Kuwar S.S."/>
            <person name="Lee S.L."/>
            <person name="Lehman R."/>
            <person name="Li K."/>
            <person name="Li Z."/>
            <person name="Liang H."/>
            <person name="Lovelace S."/>
            <person name="Lu Z."/>
            <person name="Mansfield J.H."/>
            <person name="McCulloch K.J."/>
            <person name="Mathew T."/>
            <person name="Morton B."/>
            <person name="Muzny D.M."/>
            <person name="Neunemann D."/>
            <person name="Ongeri F."/>
            <person name="Pauchet Y."/>
            <person name="Pu L.L."/>
            <person name="Pyrousis I."/>
            <person name="Rao X.J."/>
            <person name="Redding A."/>
            <person name="Roesel C."/>
            <person name="Sanchez-Gracia A."/>
            <person name="Schaack S."/>
            <person name="Shukla A."/>
            <person name="Tetreau G."/>
            <person name="Wang Y."/>
            <person name="Xiong G.H."/>
            <person name="Traut W."/>
            <person name="Walsh T.K."/>
            <person name="Worley K.C."/>
            <person name="Wu D."/>
            <person name="Wu W."/>
            <person name="Wu Y.Q."/>
            <person name="Zhang X."/>
            <person name="Zou Z."/>
            <person name="Zucker H."/>
            <person name="Briscoe A.D."/>
            <person name="Burmester T."/>
            <person name="Clem R.J."/>
            <person name="Feyereisen R."/>
            <person name="Grimmelikhuijzen C.J.P."/>
            <person name="Hamodrakas S.J."/>
            <person name="Hansson B.S."/>
            <person name="Huguet E."/>
            <person name="Jermiin L.S."/>
            <person name="Lan Q."/>
            <person name="Lehman H.K."/>
            <person name="Lorenzen M."/>
            <person name="Merzendorfer H."/>
            <person name="Michalopoulos I."/>
            <person name="Morton D.B."/>
            <person name="Muthukrishnan S."/>
            <person name="Oakeshott J.G."/>
            <person name="Palmer W."/>
            <person name="Park Y."/>
            <person name="Passarelli A.L."/>
            <person name="Rozas J."/>
            <person name="Schwartz L.M."/>
            <person name="Smith W."/>
            <person name="Southgate A."/>
            <person name="Vilcinskas A."/>
            <person name="Vogt R."/>
            <person name="Wang P."/>
            <person name="Werren J."/>
            <person name="Yu X.Q."/>
            <person name="Zhou J.J."/>
            <person name="Brown S.J."/>
            <person name="Scherer S.E."/>
            <person name="Richards S."/>
            <person name="Blissard G.W."/>
        </authorList>
    </citation>
    <scope>NUCLEOTIDE SEQUENCE</scope>
</reference>
<evidence type="ECO:0000256" key="3">
    <source>
        <dbReference type="ARBA" id="ARBA00022737"/>
    </source>
</evidence>
<dbReference type="GO" id="GO:0031267">
    <property type="term" value="F:small GTPase binding"/>
    <property type="evidence" value="ECO:0007669"/>
    <property type="project" value="TreeGrafter"/>
</dbReference>
<name>A0A921Z8K0_MANSE</name>
<dbReference type="InterPro" id="IPR001611">
    <property type="entry name" value="Leu-rich_rpt"/>
</dbReference>
<evidence type="ECO:0000256" key="1">
    <source>
        <dbReference type="ARBA" id="ARBA00022468"/>
    </source>
</evidence>
<evidence type="ECO:0000313" key="5">
    <source>
        <dbReference type="Proteomes" id="UP000791440"/>
    </source>
</evidence>
<dbReference type="Proteomes" id="UP000791440">
    <property type="component" value="Unassembled WGS sequence"/>
</dbReference>
<comment type="caution">
    <text evidence="4">The sequence shown here is derived from an EMBL/GenBank/DDBJ whole genome shotgun (WGS) entry which is preliminary data.</text>
</comment>
<proteinExistence type="predicted"/>
<dbReference type="InterPro" id="IPR032675">
    <property type="entry name" value="LRR_dom_sf"/>
</dbReference>
<dbReference type="SMART" id="SM00368">
    <property type="entry name" value="LRR_RI"/>
    <property type="match status" value="6"/>
</dbReference>
<evidence type="ECO:0000313" key="4">
    <source>
        <dbReference type="EMBL" id="KAG6453239.1"/>
    </source>
</evidence>
<keyword evidence="5" id="KW-1185">Reference proteome</keyword>
<sequence>MSSEILLAEEPLVEVIYEQDDFRSSEEPPMDEWSSLVLQRPQMSKKQELFEQGLYHPGSGNVCGKYLATSDSVIAKHPYFTFPSVKDPGIKAALLQPQIPIIHADDGQDLYLALCDEIDICPVRAFHKGLVEKNIDLRYYCVNPRGVRCMASALRFNRTVKVLNLTDSFLNEDACFHLGEMLVNNSALEELNLSGCRIGFEGAKRLFHFLPFNRTLRELNLNKNHLGDESMVCISKAIFKGIDVQRFHLSYNNIGQKGASFLATAFETHNKFVLLDLSWNSLISGSGTYNLLCRLEENKVLQDLNLAWNGLTGPRIGTAITKLMKSPNLHTLNLSNNRLNGEAITNLTTNMTKLKKLVTLDLSYNPMTPADAIEVLSKFLLPAVKVQRLIMENVFVNLKFLALLKQVREMKSRKNTVITYGGLVGCFKPVGPDPRNLLLSRVDYLCQKQKRNRVDIALVVLQLEIERGVMPVNEFLTVIKDTGAPLDNDLLNEIVNVFPGPSTAKAKTVDIKCLADYVKRKWPDKKLPPVKPSQEQTE</sequence>
<dbReference type="AlphaFoldDB" id="A0A921Z8K0"/>
<dbReference type="PANTHER" id="PTHR24113">
    <property type="entry name" value="RAN GTPASE-ACTIVATING PROTEIN 1"/>
    <property type="match status" value="1"/>
</dbReference>
<protein>
    <submittedName>
        <fullName evidence="4">Uncharacterized protein</fullName>
    </submittedName>
</protein>
<dbReference type="GO" id="GO:0006913">
    <property type="term" value="P:nucleocytoplasmic transport"/>
    <property type="evidence" value="ECO:0007669"/>
    <property type="project" value="TreeGrafter"/>
</dbReference>
<dbReference type="Pfam" id="PF00560">
    <property type="entry name" value="LRR_1"/>
    <property type="match status" value="1"/>
</dbReference>
<dbReference type="GO" id="GO:0005634">
    <property type="term" value="C:nucleus"/>
    <property type="evidence" value="ECO:0007669"/>
    <property type="project" value="TreeGrafter"/>
</dbReference>
<dbReference type="Pfam" id="PF13516">
    <property type="entry name" value="LRR_6"/>
    <property type="match status" value="3"/>
</dbReference>
<dbReference type="InterPro" id="IPR027038">
    <property type="entry name" value="RanGap"/>
</dbReference>
<dbReference type="GO" id="GO:0005829">
    <property type="term" value="C:cytosol"/>
    <property type="evidence" value="ECO:0007669"/>
    <property type="project" value="TreeGrafter"/>
</dbReference>
<dbReference type="PANTHER" id="PTHR24113:SF12">
    <property type="entry name" value="RAN GTPASE-ACTIVATING PROTEIN 1"/>
    <property type="match status" value="1"/>
</dbReference>
<evidence type="ECO:0000256" key="2">
    <source>
        <dbReference type="ARBA" id="ARBA00022614"/>
    </source>
</evidence>
<accession>A0A921Z8K0</accession>
<organism evidence="4 5">
    <name type="scientific">Manduca sexta</name>
    <name type="common">Tobacco hawkmoth</name>
    <name type="synonym">Tobacco hornworm</name>
    <dbReference type="NCBI Taxonomy" id="7130"/>
    <lineage>
        <taxon>Eukaryota</taxon>
        <taxon>Metazoa</taxon>
        <taxon>Ecdysozoa</taxon>
        <taxon>Arthropoda</taxon>
        <taxon>Hexapoda</taxon>
        <taxon>Insecta</taxon>
        <taxon>Pterygota</taxon>
        <taxon>Neoptera</taxon>
        <taxon>Endopterygota</taxon>
        <taxon>Lepidoptera</taxon>
        <taxon>Glossata</taxon>
        <taxon>Ditrysia</taxon>
        <taxon>Bombycoidea</taxon>
        <taxon>Sphingidae</taxon>
        <taxon>Sphinginae</taxon>
        <taxon>Sphingini</taxon>
        <taxon>Manduca</taxon>
    </lineage>
</organism>
<keyword evidence="2" id="KW-0433">Leucine-rich repeat</keyword>
<reference evidence="4" key="2">
    <citation type="submission" date="2020-12" db="EMBL/GenBank/DDBJ databases">
        <authorList>
            <person name="Kanost M."/>
        </authorList>
    </citation>
    <scope>NUCLEOTIDE SEQUENCE</scope>
</reference>
<dbReference type="EMBL" id="JH668440">
    <property type="protein sequence ID" value="KAG6453239.1"/>
    <property type="molecule type" value="Genomic_DNA"/>
</dbReference>
<keyword evidence="1" id="KW-0343">GTPase activation</keyword>
<dbReference type="GO" id="GO:0005096">
    <property type="term" value="F:GTPase activator activity"/>
    <property type="evidence" value="ECO:0007669"/>
    <property type="project" value="UniProtKB-KW"/>
</dbReference>
<dbReference type="Gene3D" id="3.80.10.10">
    <property type="entry name" value="Ribonuclease Inhibitor"/>
    <property type="match status" value="1"/>
</dbReference>
<keyword evidence="3" id="KW-0677">Repeat</keyword>
<dbReference type="SUPFAM" id="SSF52047">
    <property type="entry name" value="RNI-like"/>
    <property type="match status" value="1"/>
</dbReference>
<gene>
    <name evidence="4" type="ORF">O3G_MSEX008048</name>
</gene>
<dbReference type="GO" id="GO:0048471">
    <property type="term" value="C:perinuclear region of cytoplasm"/>
    <property type="evidence" value="ECO:0007669"/>
    <property type="project" value="TreeGrafter"/>
</dbReference>